<evidence type="ECO:0000256" key="7">
    <source>
        <dbReference type="ARBA" id="ARBA00022741"/>
    </source>
</evidence>
<dbReference type="Pfam" id="PF07536">
    <property type="entry name" value="HWE_HK"/>
    <property type="match status" value="1"/>
</dbReference>
<dbReference type="InterPro" id="IPR042240">
    <property type="entry name" value="CHASE_sf"/>
</dbReference>
<dbReference type="PANTHER" id="PTHR41523">
    <property type="entry name" value="TWO-COMPONENT SYSTEM SENSOR PROTEIN"/>
    <property type="match status" value="1"/>
</dbReference>
<accession>A0ABS8CNT0</accession>
<keyword evidence="5" id="KW-0808">Transferase</keyword>
<keyword evidence="10 12" id="KW-1133">Transmembrane helix</keyword>
<evidence type="ECO:0000256" key="1">
    <source>
        <dbReference type="ARBA" id="ARBA00000085"/>
    </source>
</evidence>
<keyword evidence="11 12" id="KW-0472">Membrane</keyword>
<dbReference type="EMBL" id="JACDXX010000012">
    <property type="protein sequence ID" value="MCB5411055.1"/>
    <property type="molecule type" value="Genomic_DNA"/>
</dbReference>
<evidence type="ECO:0000313" key="14">
    <source>
        <dbReference type="EMBL" id="MCB5411055.1"/>
    </source>
</evidence>
<name>A0ABS8CNT0_9RHOB</name>
<evidence type="ECO:0000256" key="3">
    <source>
        <dbReference type="ARBA" id="ARBA00012438"/>
    </source>
</evidence>
<evidence type="ECO:0000256" key="10">
    <source>
        <dbReference type="ARBA" id="ARBA00022989"/>
    </source>
</evidence>
<comment type="caution">
    <text evidence="14">The sequence shown here is derived from an EMBL/GenBank/DDBJ whole genome shotgun (WGS) entry which is preliminary data.</text>
</comment>
<evidence type="ECO:0000256" key="2">
    <source>
        <dbReference type="ARBA" id="ARBA00004370"/>
    </source>
</evidence>
<dbReference type="SMART" id="SM01079">
    <property type="entry name" value="CHASE"/>
    <property type="match status" value="1"/>
</dbReference>
<dbReference type="Gene3D" id="3.30.450.350">
    <property type="entry name" value="CHASE domain"/>
    <property type="match status" value="1"/>
</dbReference>
<dbReference type="InterPro" id="IPR036890">
    <property type="entry name" value="HATPase_C_sf"/>
</dbReference>
<evidence type="ECO:0000256" key="8">
    <source>
        <dbReference type="ARBA" id="ARBA00022777"/>
    </source>
</evidence>
<gene>
    <name evidence="14" type="ORF">H0485_13730</name>
</gene>
<dbReference type="PANTHER" id="PTHR41523:SF8">
    <property type="entry name" value="ETHYLENE RESPONSE SENSOR PROTEIN"/>
    <property type="match status" value="1"/>
</dbReference>
<comment type="subcellular location">
    <subcellularLocation>
        <location evidence="2">Membrane</location>
    </subcellularLocation>
</comment>
<feature type="domain" description="CHASE" evidence="13">
    <location>
        <begin position="146"/>
        <end position="287"/>
    </location>
</feature>
<evidence type="ECO:0000256" key="12">
    <source>
        <dbReference type="SAM" id="Phobius"/>
    </source>
</evidence>
<feature type="transmembrane region" description="Helical" evidence="12">
    <location>
        <begin position="304"/>
        <end position="329"/>
    </location>
</feature>
<sequence>MLKRRRRTLLTFFFTLAIGAVVTNLVGRIESSRHQAAFERTLAEFGGSATEQITRDITILRATRAWVETAFQSGHTTGFSTLTRDVFANYVHKLGLQPSDAGLQGLGFVPIIRPENAAEIDARLARDYGGKRRVWPDSSAALRTTIMLLEPANARNQAAIGYDMYSEPSRRMAMDAALSSGEPAASAPVVLIQDMNDGRQAGMLIFLSVSSHPGPGSPPDALVYAPLRAGDLFENVSAAYHNRLKIRVTDVSSPGLALYTSPDFSEHSGILRGSIIIEVANRKWRIEAHDPGGEDMFGIRPFTLLTAAMMLLLALLAALAAQATGAAMARARELNRLQQTALREKDLHLREMSHRLKNSLTRVAAMARQAARGAESKEDFVLSMNRRLQAMAGAQDMLTRSENGRADLRSLIEAELAQIASNDGHASEAERHIEGPTVLLDARETQALGLTLHELATNTLKYGAGSLPGGRLSIHWQVSREGSCRRLELIWHEEGLCDQPTSTPDASSVGRQKKGFGTQLIEACIRIELGGEIRRSFSPGQMRVEISIPLNS</sequence>
<keyword evidence="7" id="KW-0547">Nucleotide-binding</keyword>
<dbReference type="Pfam" id="PF03924">
    <property type="entry name" value="CHASE"/>
    <property type="match status" value="1"/>
</dbReference>
<evidence type="ECO:0000256" key="5">
    <source>
        <dbReference type="ARBA" id="ARBA00022679"/>
    </source>
</evidence>
<keyword evidence="9" id="KW-0067">ATP-binding</keyword>
<dbReference type="Gene3D" id="3.30.565.10">
    <property type="entry name" value="Histidine kinase-like ATPase, C-terminal domain"/>
    <property type="match status" value="1"/>
</dbReference>
<evidence type="ECO:0000256" key="6">
    <source>
        <dbReference type="ARBA" id="ARBA00022692"/>
    </source>
</evidence>
<dbReference type="SMART" id="SM00911">
    <property type="entry name" value="HWE_HK"/>
    <property type="match status" value="1"/>
</dbReference>
<dbReference type="RefSeq" id="WP_226936490.1">
    <property type="nucleotide sequence ID" value="NZ_JACDXX010000012.1"/>
</dbReference>
<comment type="catalytic activity">
    <reaction evidence="1">
        <text>ATP + protein L-histidine = ADP + protein N-phospho-L-histidine.</text>
        <dbReference type="EC" id="2.7.13.3"/>
    </reaction>
</comment>
<dbReference type="PROSITE" id="PS50839">
    <property type="entry name" value="CHASE"/>
    <property type="match status" value="1"/>
</dbReference>
<dbReference type="Proteomes" id="UP001198571">
    <property type="component" value="Unassembled WGS sequence"/>
</dbReference>
<keyword evidence="8" id="KW-0418">Kinase</keyword>
<evidence type="ECO:0000256" key="4">
    <source>
        <dbReference type="ARBA" id="ARBA00022553"/>
    </source>
</evidence>
<evidence type="ECO:0000256" key="11">
    <source>
        <dbReference type="ARBA" id="ARBA00023136"/>
    </source>
</evidence>
<proteinExistence type="predicted"/>
<evidence type="ECO:0000313" key="15">
    <source>
        <dbReference type="Proteomes" id="UP001198571"/>
    </source>
</evidence>
<keyword evidence="4" id="KW-0597">Phosphoprotein</keyword>
<dbReference type="EC" id="2.7.13.3" evidence="3"/>
<dbReference type="InterPro" id="IPR011102">
    <property type="entry name" value="Sig_transdc_His_kinase_HWE"/>
</dbReference>
<evidence type="ECO:0000259" key="13">
    <source>
        <dbReference type="PROSITE" id="PS50839"/>
    </source>
</evidence>
<evidence type="ECO:0000256" key="9">
    <source>
        <dbReference type="ARBA" id="ARBA00022840"/>
    </source>
</evidence>
<keyword evidence="15" id="KW-1185">Reference proteome</keyword>
<dbReference type="InterPro" id="IPR006189">
    <property type="entry name" value="CHASE_dom"/>
</dbReference>
<keyword evidence="6 12" id="KW-0812">Transmembrane</keyword>
<protein>
    <recommendedName>
        <fullName evidence="3">histidine kinase</fullName>
        <ecNumber evidence="3">2.7.13.3</ecNumber>
    </recommendedName>
</protein>
<reference evidence="14 15" key="1">
    <citation type="submission" date="2020-07" db="EMBL/GenBank/DDBJ databases">
        <title>Pseudogemmobacter sp. nov., isolated from poultry manure in Taiwan.</title>
        <authorList>
            <person name="Lin S.-Y."/>
            <person name="Tang Y.-S."/>
            <person name="Young C.-C."/>
        </authorList>
    </citation>
    <scope>NUCLEOTIDE SEQUENCE [LARGE SCALE GENOMIC DNA]</scope>
    <source>
        <strain evidence="14 15">CC-YST710</strain>
    </source>
</reference>
<organism evidence="14 15">
    <name type="scientific">Pseudogemmobacter faecipullorum</name>
    <dbReference type="NCBI Taxonomy" id="2755041"/>
    <lineage>
        <taxon>Bacteria</taxon>
        <taxon>Pseudomonadati</taxon>
        <taxon>Pseudomonadota</taxon>
        <taxon>Alphaproteobacteria</taxon>
        <taxon>Rhodobacterales</taxon>
        <taxon>Paracoccaceae</taxon>
        <taxon>Pseudogemmobacter</taxon>
    </lineage>
</organism>